<evidence type="ECO:0008006" key="3">
    <source>
        <dbReference type="Google" id="ProtNLM"/>
    </source>
</evidence>
<protein>
    <recommendedName>
        <fullName evidence="3">Reverse transcriptase zinc-binding domain-containing protein</fullName>
    </recommendedName>
</protein>
<evidence type="ECO:0000313" key="2">
    <source>
        <dbReference type="Proteomes" id="UP000237105"/>
    </source>
</evidence>
<keyword evidence="2" id="KW-1185">Reference proteome</keyword>
<gene>
    <name evidence="1" type="ORF">PanWU01x14_095640</name>
</gene>
<organism evidence="1 2">
    <name type="scientific">Parasponia andersonii</name>
    <name type="common">Sponia andersonii</name>
    <dbReference type="NCBI Taxonomy" id="3476"/>
    <lineage>
        <taxon>Eukaryota</taxon>
        <taxon>Viridiplantae</taxon>
        <taxon>Streptophyta</taxon>
        <taxon>Embryophyta</taxon>
        <taxon>Tracheophyta</taxon>
        <taxon>Spermatophyta</taxon>
        <taxon>Magnoliopsida</taxon>
        <taxon>eudicotyledons</taxon>
        <taxon>Gunneridae</taxon>
        <taxon>Pentapetalae</taxon>
        <taxon>rosids</taxon>
        <taxon>fabids</taxon>
        <taxon>Rosales</taxon>
        <taxon>Cannabaceae</taxon>
        <taxon>Parasponia</taxon>
    </lineage>
</organism>
<evidence type="ECO:0000313" key="1">
    <source>
        <dbReference type="EMBL" id="PON68412.1"/>
    </source>
</evidence>
<accession>A0A2P5D540</accession>
<comment type="caution">
    <text evidence="1">The sequence shown here is derived from an EMBL/GenBank/DDBJ whole genome shotgun (WGS) entry which is preliminary data.</text>
</comment>
<name>A0A2P5D540_PARAD</name>
<reference evidence="2" key="1">
    <citation type="submission" date="2016-06" db="EMBL/GenBank/DDBJ databases">
        <title>Parallel loss of symbiosis genes in relatives of nitrogen-fixing non-legume Parasponia.</title>
        <authorList>
            <person name="Van Velzen R."/>
            <person name="Holmer R."/>
            <person name="Bu F."/>
            <person name="Rutten L."/>
            <person name="Van Zeijl A."/>
            <person name="Liu W."/>
            <person name="Santuari L."/>
            <person name="Cao Q."/>
            <person name="Sharma T."/>
            <person name="Shen D."/>
            <person name="Roswanjaya Y."/>
            <person name="Wardhani T."/>
            <person name="Kalhor M.S."/>
            <person name="Jansen J."/>
            <person name="Van den Hoogen J."/>
            <person name="Gungor B."/>
            <person name="Hartog M."/>
            <person name="Hontelez J."/>
            <person name="Verver J."/>
            <person name="Yang W.-C."/>
            <person name="Schijlen E."/>
            <person name="Repin R."/>
            <person name="Schilthuizen M."/>
            <person name="Schranz E."/>
            <person name="Heidstra R."/>
            <person name="Miyata K."/>
            <person name="Fedorova E."/>
            <person name="Kohlen W."/>
            <person name="Bisseling T."/>
            <person name="Smit S."/>
            <person name="Geurts R."/>
        </authorList>
    </citation>
    <scope>NUCLEOTIDE SEQUENCE [LARGE SCALE GENOMIC DNA]</scope>
    <source>
        <strain evidence="2">cv. WU1-14</strain>
    </source>
</reference>
<sequence length="150" mass="18100">MNSSSIEKYMCQSLDHFFLHCEFSTRLWCNFLRELDRSWVIPRSCQDLLGVGEGLLVNQRGRLKWKIAVLAGLWALWLESNQRIFERVEEGLKALWDRVRFWVAIWSYDVMDFKCEGLKVLWDRVRFWVAIWSYDVKDFKCFTFSDVVRN</sequence>
<dbReference type="OrthoDB" id="1435117at2759"/>
<proteinExistence type="predicted"/>
<dbReference type="EMBL" id="JXTB01000063">
    <property type="protein sequence ID" value="PON68412.1"/>
    <property type="molecule type" value="Genomic_DNA"/>
</dbReference>
<dbReference type="Proteomes" id="UP000237105">
    <property type="component" value="Unassembled WGS sequence"/>
</dbReference>
<dbReference type="AlphaFoldDB" id="A0A2P5D540"/>